<accession>A0A1H6FU33</accession>
<dbReference type="STRING" id="29539.SAMN02745716_1309"/>
<dbReference type="Proteomes" id="UP000222056">
    <property type="component" value="Unassembled WGS sequence"/>
</dbReference>
<dbReference type="SUPFAM" id="SSF50621">
    <property type="entry name" value="Alanine racemase C-terminal domain-like"/>
    <property type="match status" value="1"/>
</dbReference>
<dbReference type="InterPro" id="IPR000821">
    <property type="entry name" value="Ala_racemase"/>
</dbReference>
<comment type="similarity">
    <text evidence="4">Belongs to the alanine racemase family.</text>
</comment>
<dbReference type="SMART" id="SM01005">
    <property type="entry name" value="Ala_racemase_C"/>
    <property type="match status" value="1"/>
</dbReference>
<dbReference type="RefSeq" id="WP_218138294.1">
    <property type="nucleotide sequence ID" value="NZ_FNWJ01000002.1"/>
</dbReference>
<dbReference type="Pfam" id="PF01168">
    <property type="entry name" value="Ala_racemase_N"/>
    <property type="match status" value="1"/>
</dbReference>
<dbReference type="Gene3D" id="2.40.37.10">
    <property type="entry name" value="Lyase, Ornithine Decarboxylase, Chain A, domain 1"/>
    <property type="match status" value="1"/>
</dbReference>
<dbReference type="PRINTS" id="PR00992">
    <property type="entry name" value="ALARACEMASE"/>
</dbReference>
<evidence type="ECO:0000313" key="8">
    <source>
        <dbReference type="EMBL" id="SEH13770.1"/>
    </source>
</evidence>
<dbReference type="UniPathway" id="UPA00042">
    <property type="reaction ID" value="UER00497"/>
</dbReference>
<dbReference type="Pfam" id="PF00842">
    <property type="entry name" value="Ala_racemase_C"/>
    <property type="match status" value="1"/>
</dbReference>
<feature type="binding site" evidence="4 6">
    <location>
        <position position="318"/>
    </location>
    <ligand>
        <name>substrate</name>
    </ligand>
</feature>
<proteinExistence type="inferred from homology"/>
<evidence type="ECO:0000256" key="6">
    <source>
        <dbReference type="PIRSR" id="PIRSR600821-52"/>
    </source>
</evidence>
<dbReference type="EC" id="5.1.1.1" evidence="4"/>
<keyword evidence="2 4" id="KW-0663">Pyridoxal phosphate</keyword>
<feature type="domain" description="Alanine racemase C-terminal" evidence="7">
    <location>
        <begin position="249"/>
        <end position="378"/>
    </location>
</feature>
<evidence type="ECO:0000259" key="7">
    <source>
        <dbReference type="SMART" id="SM01005"/>
    </source>
</evidence>
<evidence type="ECO:0000256" key="3">
    <source>
        <dbReference type="ARBA" id="ARBA00023235"/>
    </source>
</evidence>
<feature type="active site" description="Proton acceptor; specific for L-alanine" evidence="4">
    <location>
        <position position="270"/>
    </location>
</feature>
<organism evidence="8 9">
    <name type="scientific">Thermoleophilum album</name>
    <dbReference type="NCBI Taxonomy" id="29539"/>
    <lineage>
        <taxon>Bacteria</taxon>
        <taxon>Bacillati</taxon>
        <taxon>Actinomycetota</taxon>
        <taxon>Thermoleophilia</taxon>
        <taxon>Thermoleophilales</taxon>
        <taxon>Thermoleophilaceae</taxon>
        <taxon>Thermoleophilum</taxon>
    </lineage>
</organism>
<dbReference type="InterPro" id="IPR009006">
    <property type="entry name" value="Ala_racemase/Decarboxylase_C"/>
</dbReference>
<dbReference type="Gene3D" id="3.20.20.10">
    <property type="entry name" value="Alanine racemase"/>
    <property type="match status" value="1"/>
</dbReference>
<dbReference type="EMBL" id="FNWJ01000002">
    <property type="protein sequence ID" value="SEH13770.1"/>
    <property type="molecule type" value="Genomic_DNA"/>
</dbReference>
<dbReference type="InterPro" id="IPR029066">
    <property type="entry name" value="PLP-binding_barrel"/>
</dbReference>
<dbReference type="GO" id="GO:0008784">
    <property type="term" value="F:alanine racemase activity"/>
    <property type="evidence" value="ECO:0007669"/>
    <property type="project" value="UniProtKB-UniRule"/>
</dbReference>
<comment type="catalytic activity">
    <reaction evidence="4">
        <text>L-alanine = D-alanine</text>
        <dbReference type="Rhea" id="RHEA:20249"/>
        <dbReference type="ChEBI" id="CHEBI:57416"/>
        <dbReference type="ChEBI" id="CHEBI:57972"/>
        <dbReference type="EC" id="5.1.1.1"/>
    </reaction>
</comment>
<evidence type="ECO:0000256" key="4">
    <source>
        <dbReference type="HAMAP-Rule" id="MF_01201"/>
    </source>
</evidence>
<dbReference type="SUPFAM" id="SSF51419">
    <property type="entry name" value="PLP-binding barrel"/>
    <property type="match status" value="1"/>
</dbReference>
<dbReference type="AlphaFoldDB" id="A0A1H6FU33"/>
<dbReference type="InterPro" id="IPR011079">
    <property type="entry name" value="Ala_racemase_C"/>
</dbReference>
<comment type="pathway">
    <text evidence="4">Amino-acid biosynthesis; D-alanine biosynthesis; D-alanine from L-alanine: step 1/1.</text>
</comment>
<reference evidence="9" key="1">
    <citation type="submission" date="2016-10" db="EMBL/GenBank/DDBJ databases">
        <authorList>
            <person name="Varghese N."/>
            <person name="Submissions S."/>
        </authorList>
    </citation>
    <scope>NUCLEOTIDE SEQUENCE [LARGE SCALE GENOMIC DNA]</scope>
    <source>
        <strain evidence="9">ATCC 35263</strain>
    </source>
</reference>
<protein>
    <recommendedName>
        <fullName evidence="4">Alanine racemase</fullName>
        <ecNumber evidence="4">5.1.1.1</ecNumber>
    </recommendedName>
</protein>
<evidence type="ECO:0000313" key="9">
    <source>
        <dbReference type="Proteomes" id="UP000222056"/>
    </source>
</evidence>
<dbReference type="CDD" id="cd00430">
    <property type="entry name" value="PLPDE_III_AR"/>
    <property type="match status" value="1"/>
</dbReference>
<evidence type="ECO:0000256" key="2">
    <source>
        <dbReference type="ARBA" id="ARBA00022898"/>
    </source>
</evidence>
<keyword evidence="3 4" id="KW-0413">Isomerase</keyword>
<dbReference type="GO" id="GO:0030170">
    <property type="term" value="F:pyridoxal phosphate binding"/>
    <property type="evidence" value="ECO:0007669"/>
    <property type="project" value="UniProtKB-UniRule"/>
</dbReference>
<dbReference type="PROSITE" id="PS00395">
    <property type="entry name" value="ALANINE_RACEMASE"/>
    <property type="match status" value="1"/>
</dbReference>
<evidence type="ECO:0000256" key="1">
    <source>
        <dbReference type="ARBA" id="ARBA00001933"/>
    </source>
</evidence>
<dbReference type="GO" id="GO:0009252">
    <property type="term" value="P:peptidoglycan biosynthetic process"/>
    <property type="evidence" value="ECO:0007669"/>
    <property type="project" value="TreeGrafter"/>
</dbReference>
<dbReference type="NCBIfam" id="TIGR00492">
    <property type="entry name" value="alr"/>
    <property type="match status" value="1"/>
</dbReference>
<comment type="cofactor">
    <cofactor evidence="1 4 5">
        <name>pyridoxal 5'-phosphate</name>
        <dbReference type="ChEBI" id="CHEBI:597326"/>
    </cofactor>
</comment>
<name>A0A1H6FU33_THEAL</name>
<dbReference type="GO" id="GO:0005829">
    <property type="term" value="C:cytosol"/>
    <property type="evidence" value="ECO:0007669"/>
    <property type="project" value="TreeGrafter"/>
</dbReference>
<feature type="binding site" evidence="4 6">
    <location>
        <position position="139"/>
    </location>
    <ligand>
        <name>substrate</name>
    </ligand>
</feature>
<comment type="function">
    <text evidence="4">Catalyzes the interconversion of L-alanine and D-alanine. May also act on other amino acids.</text>
</comment>
<dbReference type="GO" id="GO:0030632">
    <property type="term" value="P:D-alanine biosynthetic process"/>
    <property type="evidence" value="ECO:0007669"/>
    <property type="project" value="UniProtKB-UniRule"/>
</dbReference>
<dbReference type="InterPro" id="IPR020622">
    <property type="entry name" value="Ala_racemase_pyridoxalP-BS"/>
</dbReference>
<dbReference type="PANTHER" id="PTHR30511:SF0">
    <property type="entry name" value="ALANINE RACEMASE, CATABOLIC-RELATED"/>
    <property type="match status" value="1"/>
</dbReference>
<dbReference type="InterPro" id="IPR001608">
    <property type="entry name" value="Ala_racemase_N"/>
</dbReference>
<feature type="active site" description="Proton acceptor; specific for D-alanine" evidence="4">
    <location>
        <position position="41"/>
    </location>
</feature>
<dbReference type="PANTHER" id="PTHR30511">
    <property type="entry name" value="ALANINE RACEMASE"/>
    <property type="match status" value="1"/>
</dbReference>
<gene>
    <name evidence="8" type="ORF">SAMN02745716_1309</name>
</gene>
<dbReference type="FunFam" id="3.20.20.10:FF:000002">
    <property type="entry name" value="Alanine racemase"/>
    <property type="match status" value="1"/>
</dbReference>
<sequence length="397" mass="42608">MPVGAPAARATAWVDTDALARNCRRLADRLGPRRLLCAVVKANGYGHGFELAARAALAGGARWLAVASADEALALRDAGLDARTLVMGALSERELADALRCSADVVVWELGFVERVAQVAQRLGVVARCHIKLDTGMGRLGTRSERTALACAELVATRPSLELAGAMTHFATADELDDDGYFDAQLERFTRLVAILREALGSRFVAHAANSAAVFRDPRSHFDMARCGIAIYGLDPFHEDAHARGLEPVLTLESYLACVKQLDRGESVGYGRTWRAERPTRVGIVPIGYGDGIRRALSNRGWVLVGGRRRPIVGTISMDNLAVDLGPRPEGERIGEPVVLIGGQGEERISAEEVARLLGTINYEVATALAARVRRLPLSRRAAELPPGAGSARCEHG</sequence>
<feature type="modified residue" description="N6-(pyridoxal phosphate)lysine" evidence="4 5">
    <location>
        <position position="41"/>
    </location>
</feature>
<keyword evidence="9" id="KW-1185">Reference proteome</keyword>
<evidence type="ECO:0000256" key="5">
    <source>
        <dbReference type="PIRSR" id="PIRSR600821-50"/>
    </source>
</evidence>
<dbReference type="HAMAP" id="MF_01201">
    <property type="entry name" value="Ala_racemase"/>
    <property type="match status" value="1"/>
</dbReference>